<evidence type="ECO:0000313" key="3">
    <source>
        <dbReference type="EMBL" id="WVW85563.1"/>
    </source>
</evidence>
<reference evidence="3" key="4">
    <citation type="submission" date="2024-02" db="EMBL/GenBank/DDBJ databases">
        <title>Comparative genomics of Cryptococcus and Kwoniella reveals pathogenesis evolution and contrasting modes of karyotype evolution via chromosome fusion or intercentromeric recombination.</title>
        <authorList>
            <person name="Coelho M.A."/>
            <person name="David-Palma M."/>
            <person name="Shea T."/>
            <person name="Bowers K."/>
            <person name="McGinley-Smith S."/>
            <person name="Mohammad A.W."/>
            <person name="Gnirke A."/>
            <person name="Yurkov A.M."/>
            <person name="Nowrousian M."/>
            <person name="Sun S."/>
            <person name="Cuomo C.A."/>
            <person name="Heitman J."/>
        </authorList>
    </citation>
    <scope>NUCLEOTIDE SEQUENCE</scope>
    <source>
        <strain evidence="3">CBS 10118</strain>
    </source>
</reference>
<feature type="compositionally biased region" description="Low complexity" evidence="1">
    <location>
        <begin position="137"/>
        <end position="151"/>
    </location>
</feature>
<feature type="compositionally biased region" description="Basic and acidic residues" evidence="1">
    <location>
        <begin position="250"/>
        <end position="261"/>
    </location>
</feature>
<feature type="compositionally biased region" description="Polar residues" evidence="1">
    <location>
        <begin position="239"/>
        <end position="249"/>
    </location>
</feature>
<sequence>MGRAGGSDANIPQEVDRQRPFAAARDSDSTIDRLASYIDHIQLDTSAPIALPNGPITPPDASLSSGGSVSSTEVNDHLTPLPKGMTSHERPAFNRKNSFSPRLSAQHNFSSPPLPSLSELLVSPPIPDDYDQGQSYFPPFSQHSTSSTQHSLASPDPGFDSSLSVSTPRTPSDHGLPIKAASDSGTFALARRTSKNRSPRIKNMGGVLAPHGSFTSSRSRSSTVNSGSSRSSLTTITSAVTDPQSSASSHEMDPKEREKLFKAASKGDQLAMHRLGWRPPKMNHRHTLGSTEDIWGGYQPPSSTRRSSGSSQASLPPAQPIDQIASSSNSTAIPRVKSYTQSDLFSDAVNLTLRSNALTKNRNPNPTTSNATPRKPPRKGSG</sequence>
<reference evidence="2" key="3">
    <citation type="submission" date="2014-01" db="EMBL/GenBank/DDBJ databases">
        <title>Evolution of pathogenesis and genome organization in the Tremellales.</title>
        <authorList>
            <person name="Cuomo C."/>
            <person name="Litvintseva A."/>
            <person name="Heitman J."/>
            <person name="Chen Y."/>
            <person name="Sun S."/>
            <person name="Springer D."/>
            <person name="Dromer F."/>
            <person name="Young S."/>
            <person name="Zeng Q."/>
            <person name="Chapman S."/>
            <person name="Gujja S."/>
            <person name="Saif S."/>
            <person name="Birren B."/>
        </authorList>
    </citation>
    <scope>NUCLEOTIDE SEQUENCE</scope>
    <source>
        <strain evidence="2">CBS 10118</strain>
    </source>
</reference>
<keyword evidence="4" id="KW-1185">Reference proteome</keyword>
<dbReference type="VEuPathDB" id="FungiDB:I302_06660"/>
<feature type="compositionally biased region" description="Polar residues" evidence="1">
    <location>
        <begin position="95"/>
        <end position="109"/>
    </location>
</feature>
<reference evidence="3" key="2">
    <citation type="submission" date="2013-07" db="EMBL/GenBank/DDBJ databases">
        <authorList>
            <consortium name="The Broad Institute Genome Sequencing Platform"/>
            <person name="Cuomo C."/>
            <person name="Litvintseva A."/>
            <person name="Chen Y."/>
            <person name="Heitman J."/>
            <person name="Sun S."/>
            <person name="Springer D."/>
            <person name="Dromer F."/>
            <person name="Young S.K."/>
            <person name="Zeng Q."/>
            <person name="Gargeya S."/>
            <person name="Fitzgerald M."/>
            <person name="Abouelleil A."/>
            <person name="Alvarado L."/>
            <person name="Berlin A.M."/>
            <person name="Chapman S.B."/>
            <person name="Dewar J."/>
            <person name="Goldberg J."/>
            <person name="Griggs A."/>
            <person name="Gujja S."/>
            <person name="Hansen M."/>
            <person name="Howarth C."/>
            <person name="Imamovic A."/>
            <person name="Larimer J."/>
            <person name="McCowan C."/>
            <person name="Murphy C."/>
            <person name="Pearson M."/>
            <person name="Priest M."/>
            <person name="Roberts A."/>
            <person name="Saif S."/>
            <person name="Shea T."/>
            <person name="Sykes S."/>
            <person name="Wortman J."/>
            <person name="Nusbaum C."/>
            <person name="Birren B."/>
        </authorList>
    </citation>
    <scope>NUCLEOTIDE SEQUENCE</scope>
    <source>
        <strain evidence="3">CBS 10118</strain>
    </source>
</reference>
<feature type="compositionally biased region" description="Polar residues" evidence="1">
    <location>
        <begin position="355"/>
        <end position="372"/>
    </location>
</feature>
<dbReference type="EMBL" id="CP144546">
    <property type="protein sequence ID" value="WVW85563.1"/>
    <property type="molecule type" value="Genomic_DNA"/>
</dbReference>
<accession>A0A1B9FY27</accession>
<feature type="region of interest" description="Disordered" evidence="1">
    <location>
        <begin position="1"/>
        <end position="29"/>
    </location>
</feature>
<dbReference type="Proteomes" id="UP000092730">
    <property type="component" value="Chromosome 6"/>
</dbReference>
<evidence type="ECO:0000313" key="2">
    <source>
        <dbReference type="EMBL" id="OCF23677.1"/>
    </source>
</evidence>
<dbReference type="EMBL" id="KI894023">
    <property type="protein sequence ID" value="OCF23677.1"/>
    <property type="molecule type" value="Genomic_DNA"/>
</dbReference>
<evidence type="ECO:0000313" key="4">
    <source>
        <dbReference type="Proteomes" id="UP000092730"/>
    </source>
</evidence>
<protein>
    <submittedName>
        <fullName evidence="2">Uncharacterized protein</fullName>
    </submittedName>
</protein>
<feature type="region of interest" description="Disordered" evidence="1">
    <location>
        <begin position="355"/>
        <end position="382"/>
    </location>
</feature>
<dbReference type="OrthoDB" id="2565007at2759"/>
<feature type="compositionally biased region" description="Low complexity" evidence="1">
    <location>
        <begin position="300"/>
        <end position="316"/>
    </location>
</feature>
<dbReference type="GeneID" id="30211059"/>
<dbReference type="AlphaFoldDB" id="A0A1B9FY27"/>
<feature type="compositionally biased region" description="Polar residues" evidence="1">
    <location>
        <begin position="161"/>
        <end position="170"/>
    </location>
</feature>
<dbReference type="KEGG" id="kbi:30211059"/>
<evidence type="ECO:0000256" key="1">
    <source>
        <dbReference type="SAM" id="MobiDB-lite"/>
    </source>
</evidence>
<feature type="region of interest" description="Disordered" evidence="1">
    <location>
        <begin position="47"/>
        <end position="334"/>
    </location>
</feature>
<name>A0A1B9FY27_9TREE</name>
<feature type="compositionally biased region" description="Low complexity" evidence="1">
    <location>
        <begin position="62"/>
        <end position="71"/>
    </location>
</feature>
<dbReference type="RefSeq" id="XP_019044747.1">
    <property type="nucleotide sequence ID" value="XM_019193270.1"/>
</dbReference>
<feature type="compositionally biased region" description="Low complexity" evidence="1">
    <location>
        <begin position="213"/>
        <end position="238"/>
    </location>
</feature>
<feature type="compositionally biased region" description="Polar residues" evidence="1">
    <location>
        <begin position="324"/>
        <end position="334"/>
    </location>
</feature>
<proteinExistence type="predicted"/>
<organism evidence="2">
    <name type="scientific">Kwoniella bestiolae CBS 10118</name>
    <dbReference type="NCBI Taxonomy" id="1296100"/>
    <lineage>
        <taxon>Eukaryota</taxon>
        <taxon>Fungi</taxon>
        <taxon>Dikarya</taxon>
        <taxon>Basidiomycota</taxon>
        <taxon>Agaricomycotina</taxon>
        <taxon>Tremellomycetes</taxon>
        <taxon>Tremellales</taxon>
        <taxon>Cryptococcaceae</taxon>
        <taxon>Kwoniella</taxon>
    </lineage>
</organism>
<reference evidence="2" key="1">
    <citation type="submission" date="2013-07" db="EMBL/GenBank/DDBJ databases">
        <title>The Genome Sequence of Cryptococcus bestiolae CBS10118.</title>
        <authorList>
            <consortium name="The Broad Institute Genome Sequencing Platform"/>
            <person name="Cuomo C."/>
            <person name="Litvintseva A."/>
            <person name="Chen Y."/>
            <person name="Heitman J."/>
            <person name="Sun S."/>
            <person name="Springer D."/>
            <person name="Dromer F."/>
            <person name="Young S.K."/>
            <person name="Zeng Q."/>
            <person name="Gargeya S."/>
            <person name="Fitzgerald M."/>
            <person name="Abouelleil A."/>
            <person name="Alvarado L."/>
            <person name="Berlin A.M."/>
            <person name="Chapman S.B."/>
            <person name="Dewar J."/>
            <person name="Goldberg J."/>
            <person name="Griggs A."/>
            <person name="Gujja S."/>
            <person name="Hansen M."/>
            <person name="Howarth C."/>
            <person name="Imamovic A."/>
            <person name="Larimer J."/>
            <person name="McCowan C."/>
            <person name="Murphy C."/>
            <person name="Pearson M."/>
            <person name="Priest M."/>
            <person name="Roberts A."/>
            <person name="Saif S."/>
            <person name="Shea T."/>
            <person name="Sykes S."/>
            <person name="Wortman J."/>
            <person name="Nusbaum C."/>
            <person name="Birren B."/>
        </authorList>
    </citation>
    <scope>NUCLEOTIDE SEQUENCE [LARGE SCALE GENOMIC DNA]</scope>
    <source>
        <strain evidence="2">CBS 10118</strain>
    </source>
</reference>
<gene>
    <name evidence="2" type="ORF">I302_06660</name>
    <name evidence="3" type="ORF">I302_107601</name>
</gene>
<feature type="compositionally biased region" description="Basic and acidic residues" evidence="1">
    <location>
        <begin position="14"/>
        <end position="29"/>
    </location>
</feature>